<feature type="domain" description="Condensation" evidence="1">
    <location>
        <begin position="66"/>
        <end position="348"/>
    </location>
</feature>
<keyword evidence="3" id="KW-1185">Reference proteome</keyword>
<dbReference type="InterPro" id="IPR001242">
    <property type="entry name" value="Condensation_dom"/>
</dbReference>
<protein>
    <submittedName>
        <fullName evidence="2">Condensation domain-containing protein</fullName>
    </submittedName>
</protein>
<evidence type="ECO:0000313" key="3">
    <source>
        <dbReference type="Proteomes" id="UP000327143"/>
    </source>
</evidence>
<sequence length="482" mass="53602">MPCGSAPCCRPARPGPWPRRASGRCRGHSENGWDMKLRKASAGQAVYHDFIVAPHTSVPAKRLFNCFVVEGPVDPVRLERAIRHAIATHEALRTSLEDVDGELTQVIREPSEITEAPMTTVDWDGSLDSVAGIVRGLDNRWTVPRELSMHVVLGRAPGPRTLVACVLDHACCDGMSAEIVTDLIRAEYNRPGEEARPDRVTQFSDYYASMLQDGLETYDDWLRSLESSSPALPQWMLDRKRPSGEAWTRERELSFSDATDERLRSLSKEYVCTPYEIITAGVGLYFRRADGAPIRLAVTHSGRHRRHGFDVVGLLRSQVVDVVDSSRCEDVRSFLTARRDELRRGMTHFGRLPVEEVCLRAGVSTGWRAGSPGPWEVELNGMYEAPAPEAMDGHEVVPAPDFLEDAYCENGGTTFLLNLFLRPERVDATLRYVDPPVSEEMAKRVGADLEAIVEFLAGDPTRSLAEAPAFFTVAEDFRPLAP</sequence>
<evidence type="ECO:0000313" key="2">
    <source>
        <dbReference type="EMBL" id="QEU83887.1"/>
    </source>
</evidence>
<dbReference type="Gene3D" id="3.30.559.10">
    <property type="entry name" value="Chloramphenicol acetyltransferase-like domain"/>
    <property type="match status" value="1"/>
</dbReference>
<dbReference type="PANTHER" id="PTHR45527">
    <property type="entry name" value="NONRIBOSOMAL PEPTIDE SYNTHETASE"/>
    <property type="match status" value="1"/>
</dbReference>
<gene>
    <name evidence="2" type="ORF">CP969_03690</name>
</gene>
<dbReference type="PANTHER" id="PTHR45527:SF1">
    <property type="entry name" value="FATTY ACID SYNTHASE"/>
    <property type="match status" value="1"/>
</dbReference>
<dbReference type="Gene3D" id="3.30.559.30">
    <property type="entry name" value="Nonribosomal peptide synthetase, condensation domain"/>
    <property type="match status" value="1"/>
</dbReference>
<dbReference type="EMBL" id="CP023700">
    <property type="protein sequence ID" value="QEU83887.1"/>
    <property type="molecule type" value="Genomic_DNA"/>
</dbReference>
<dbReference type="SUPFAM" id="SSF52777">
    <property type="entry name" value="CoA-dependent acyltransferases"/>
    <property type="match status" value="2"/>
</dbReference>
<reference evidence="2 3" key="1">
    <citation type="submission" date="2017-09" db="EMBL/GenBank/DDBJ databases">
        <authorList>
            <person name="Lee N."/>
            <person name="Cho B.-K."/>
        </authorList>
    </citation>
    <scope>NUCLEOTIDE SEQUENCE [LARGE SCALE GENOMIC DNA]</scope>
    <source>
        <strain evidence="2 3">ATCC 39115</strain>
    </source>
</reference>
<accession>A0ABX6A921</accession>
<name>A0ABX6A921_STRVD</name>
<dbReference type="InterPro" id="IPR023213">
    <property type="entry name" value="CAT-like_dom_sf"/>
</dbReference>
<organism evidence="2 3">
    <name type="scientific">Streptomyces viridosporus T7A</name>
    <dbReference type="NCBI Taxonomy" id="665577"/>
    <lineage>
        <taxon>Bacteria</taxon>
        <taxon>Bacillati</taxon>
        <taxon>Actinomycetota</taxon>
        <taxon>Actinomycetes</taxon>
        <taxon>Kitasatosporales</taxon>
        <taxon>Streptomycetaceae</taxon>
        <taxon>Streptomyces</taxon>
    </lineage>
</organism>
<dbReference type="Proteomes" id="UP000327143">
    <property type="component" value="Chromosome"/>
</dbReference>
<proteinExistence type="predicted"/>
<dbReference type="Pfam" id="PF00668">
    <property type="entry name" value="Condensation"/>
    <property type="match status" value="1"/>
</dbReference>
<evidence type="ECO:0000259" key="1">
    <source>
        <dbReference type="Pfam" id="PF00668"/>
    </source>
</evidence>